<dbReference type="PANTHER" id="PTHR48079:SF6">
    <property type="entry name" value="NAD(P)-BINDING DOMAIN-CONTAINING PROTEIN-RELATED"/>
    <property type="match status" value="1"/>
</dbReference>
<reference evidence="3 4" key="1">
    <citation type="journal article" date="2014" name="Int. J. Syst. Evol. Microbiol.">
        <title>Complete genome sequence of Corynebacterium casei LMG S-19264T (=DSM 44701T), isolated from a smear-ripened cheese.</title>
        <authorList>
            <consortium name="US DOE Joint Genome Institute (JGI-PGF)"/>
            <person name="Walter F."/>
            <person name="Albersmeier A."/>
            <person name="Kalinowski J."/>
            <person name="Ruckert C."/>
        </authorList>
    </citation>
    <scope>NUCLEOTIDE SEQUENCE [LARGE SCALE GENOMIC DNA]</scope>
    <source>
        <strain evidence="3 4">CGMCC 4.7111</strain>
    </source>
</reference>
<dbReference type="AlphaFoldDB" id="A0A917XZT5"/>
<organism evidence="3 4">
    <name type="scientific">Streptomyces albiflavescens</name>
    <dbReference type="NCBI Taxonomy" id="1623582"/>
    <lineage>
        <taxon>Bacteria</taxon>
        <taxon>Bacillati</taxon>
        <taxon>Actinomycetota</taxon>
        <taxon>Actinomycetes</taxon>
        <taxon>Kitasatosporales</taxon>
        <taxon>Streptomycetaceae</taxon>
        <taxon>Streptomyces</taxon>
    </lineage>
</organism>
<gene>
    <name evidence="3" type="ORF">GCM10011579_024690</name>
</gene>
<dbReference type="RefSeq" id="WP_189185959.1">
    <property type="nucleotide sequence ID" value="NZ_BMMM01000003.1"/>
</dbReference>
<name>A0A917XZT5_9ACTN</name>
<evidence type="ECO:0000313" key="3">
    <source>
        <dbReference type="EMBL" id="GGN59982.1"/>
    </source>
</evidence>
<feature type="compositionally biased region" description="Basic and acidic residues" evidence="1">
    <location>
        <begin position="135"/>
        <end position="152"/>
    </location>
</feature>
<evidence type="ECO:0000259" key="2">
    <source>
        <dbReference type="Pfam" id="PF01370"/>
    </source>
</evidence>
<dbReference type="SUPFAM" id="SSF51735">
    <property type="entry name" value="NAD(P)-binding Rossmann-fold domains"/>
    <property type="match status" value="1"/>
</dbReference>
<evidence type="ECO:0000256" key="1">
    <source>
        <dbReference type="SAM" id="MobiDB-lite"/>
    </source>
</evidence>
<keyword evidence="4" id="KW-1185">Reference proteome</keyword>
<protein>
    <submittedName>
        <fullName evidence="3">Dihydroflavonol-4-reductase</fullName>
    </submittedName>
</protein>
<dbReference type="Proteomes" id="UP000600365">
    <property type="component" value="Unassembled WGS sequence"/>
</dbReference>
<feature type="domain" description="NAD-dependent epimerase/dehydratase" evidence="2">
    <location>
        <begin position="11"/>
        <end position="243"/>
    </location>
</feature>
<dbReference type="Pfam" id="PF01370">
    <property type="entry name" value="Epimerase"/>
    <property type="match status" value="1"/>
</dbReference>
<dbReference type="PANTHER" id="PTHR48079">
    <property type="entry name" value="PROTEIN YEEZ"/>
    <property type="match status" value="1"/>
</dbReference>
<dbReference type="InterPro" id="IPR036291">
    <property type="entry name" value="NAD(P)-bd_dom_sf"/>
</dbReference>
<dbReference type="EMBL" id="BMMM01000003">
    <property type="protein sequence ID" value="GGN59982.1"/>
    <property type="molecule type" value="Genomic_DNA"/>
</dbReference>
<evidence type="ECO:0000313" key="4">
    <source>
        <dbReference type="Proteomes" id="UP000600365"/>
    </source>
</evidence>
<dbReference type="GO" id="GO:0005737">
    <property type="term" value="C:cytoplasm"/>
    <property type="evidence" value="ECO:0007669"/>
    <property type="project" value="TreeGrafter"/>
</dbReference>
<dbReference type="InterPro" id="IPR051783">
    <property type="entry name" value="NAD(P)-dependent_oxidoreduct"/>
</dbReference>
<feature type="region of interest" description="Disordered" evidence="1">
    <location>
        <begin position="127"/>
        <end position="153"/>
    </location>
</feature>
<dbReference type="GO" id="GO:0004029">
    <property type="term" value="F:aldehyde dehydrogenase (NAD+) activity"/>
    <property type="evidence" value="ECO:0007669"/>
    <property type="project" value="TreeGrafter"/>
</dbReference>
<accession>A0A917XZT5</accession>
<dbReference type="InterPro" id="IPR001509">
    <property type="entry name" value="Epimerase_deHydtase"/>
</dbReference>
<comment type="caution">
    <text evidence="3">The sequence shown here is derived from an EMBL/GenBank/DDBJ whole genome shotgun (WGS) entry which is preliminary data.</text>
</comment>
<sequence length="343" mass="37019">MDLTTHRPRRVVVTGATGLLGSNTVRRLLDLGSEVTAVVRNPEPARSLLPDHKRLDLWQGDVLDVRSIARVLPGHDAVIHTAAYFREYYAPGGRDDALLTATNVDAVGELLRAAADAGVPVVVHTSSIGTLGTRPDGRPSDEDTPEGRRTRENGYYASKLSSEEVVRSFDARHGVRVPMVLPGWMWGPGDAGPTSAGRLFTSVARGELRAVPRAGNHVVDARDVADACVRAAVAGEHARRYIVAGTWVTLPEVCRLAARAAGVAPPREVPAHLALAVAAVLEATARLRGRTPPATREGVRALLEGNRRRVSSSRAVSELGVTFRPLHRTLHDQADWHRAYQHL</sequence>
<proteinExistence type="predicted"/>
<dbReference type="Gene3D" id="3.40.50.720">
    <property type="entry name" value="NAD(P)-binding Rossmann-like Domain"/>
    <property type="match status" value="1"/>
</dbReference>